<proteinExistence type="predicted"/>
<dbReference type="InterPro" id="IPR021683">
    <property type="entry name" value="DUF3267"/>
</dbReference>
<accession>A0A363NLU7</accession>
<dbReference type="Pfam" id="PF11667">
    <property type="entry name" value="DUF3267"/>
    <property type="match status" value="1"/>
</dbReference>
<keyword evidence="1" id="KW-0812">Transmembrane</keyword>
<keyword evidence="1" id="KW-1133">Transmembrane helix</keyword>
<evidence type="ECO:0000256" key="1">
    <source>
        <dbReference type="SAM" id="Phobius"/>
    </source>
</evidence>
<evidence type="ECO:0000313" key="2">
    <source>
        <dbReference type="EMBL" id="PUV21788.1"/>
    </source>
</evidence>
<keyword evidence="3" id="KW-1185">Reference proteome</keyword>
<dbReference type="RefSeq" id="WP_108636611.1">
    <property type="nucleotide sequence ID" value="NZ_QCXX01000009.1"/>
</dbReference>
<feature type="transmembrane region" description="Helical" evidence="1">
    <location>
        <begin position="63"/>
        <end position="83"/>
    </location>
</feature>
<protein>
    <submittedName>
        <fullName evidence="2">DUF3267 domain-containing protein</fullName>
    </submittedName>
</protein>
<dbReference type="OrthoDB" id="9789112at2"/>
<feature type="transmembrane region" description="Helical" evidence="1">
    <location>
        <begin position="123"/>
        <end position="144"/>
    </location>
</feature>
<keyword evidence="1" id="KW-0472">Membrane</keyword>
<comment type="caution">
    <text evidence="2">The sequence shown here is derived from an EMBL/GenBank/DDBJ whole genome shotgun (WGS) entry which is preliminary data.</text>
</comment>
<evidence type="ECO:0000313" key="3">
    <source>
        <dbReference type="Proteomes" id="UP000250831"/>
    </source>
</evidence>
<feature type="transmembrane region" description="Helical" evidence="1">
    <location>
        <begin position="150"/>
        <end position="172"/>
    </location>
</feature>
<dbReference type="AlphaFoldDB" id="A0A363NLU7"/>
<dbReference type="Proteomes" id="UP000250831">
    <property type="component" value="Unassembled WGS sequence"/>
</dbReference>
<sequence length="196" mass="22700">MEMESLSGYVKEERFIDLYKANIFALFLFIPIILLYTLPFYFIWERNENPFVFIKNMLEITSLSSALIGVLIVVIGVVVHELIHGITWSCYTKNGFRSIKFGVLLKMLTPYCHCKEPLRIRQYIIGALMPSIILGIIPIIYAWYSGNIHILLFAIFFTVSAAGDFMIVHLIWREDMRSLVLDHSSEAGCFIYKKED</sequence>
<dbReference type="EMBL" id="QCXX01000009">
    <property type="protein sequence ID" value="PUV21788.1"/>
    <property type="molecule type" value="Genomic_DNA"/>
</dbReference>
<name>A0A363NLU7_9SPHI</name>
<reference evidence="2 3" key="1">
    <citation type="submission" date="2018-04" db="EMBL/GenBank/DDBJ databases">
        <title>Sphingobacterium sp. M46 Genome.</title>
        <authorList>
            <person name="Cheng J."/>
            <person name="Li Y."/>
        </authorList>
    </citation>
    <scope>NUCLEOTIDE SEQUENCE [LARGE SCALE GENOMIC DNA]</scope>
    <source>
        <strain evidence="2 3">M46</strain>
    </source>
</reference>
<organism evidence="2 3">
    <name type="scientific">Sphingobacterium athyrii</name>
    <dbReference type="NCBI Taxonomy" id="2152717"/>
    <lineage>
        <taxon>Bacteria</taxon>
        <taxon>Pseudomonadati</taxon>
        <taxon>Bacteroidota</taxon>
        <taxon>Sphingobacteriia</taxon>
        <taxon>Sphingobacteriales</taxon>
        <taxon>Sphingobacteriaceae</taxon>
        <taxon>Sphingobacterium</taxon>
    </lineage>
</organism>
<feature type="transmembrane region" description="Helical" evidence="1">
    <location>
        <begin position="21"/>
        <end position="43"/>
    </location>
</feature>
<gene>
    <name evidence="2" type="ORF">DCO56_26040</name>
</gene>